<evidence type="ECO:0000256" key="4">
    <source>
        <dbReference type="ARBA" id="ARBA00023186"/>
    </source>
</evidence>
<dbReference type="SUPFAM" id="SSF118352">
    <property type="entry name" value="HSP33 redox switch-like"/>
    <property type="match status" value="1"/>
</dbReference>
<keyword evidence="1" id="KW-0963">Cytoplasm</keyword>
<evidence type="ECO:0000256" key="2">
    <source>
        <dbReference type="ARBA" id="ARBA00022833"/>
    </source>
</evidence>
<dbReference type="GO" id="GO:0005737">
    <property type="term" value="C:cytoplasm"/>
    <property type="evidence" value="ECO:0007669"/>
    <property type="project" value="InterPro"/>
</dbReference>
<name>A0A972JB57_9RHOO</name>
<dbReference type="EMBL" id="WTVM01000072">
    <property type="protein sequence ID" value="NMG03758.1"/>
    <property type="molecule type" value="Genomic_DNA"/>
</dbReference>
<dbReference type="RefSeq" id="WP_168988456.1">
    <property type="nucleotide sequence ID" value="NZ_CAWPHM010000300.1"/>
</dbReference>
<dbReference type="GO" id="GO:0051082">
    <property type="term" value="F:unfolded protein binding"/>
    <property type="evidence" value="ECO:0007669"/>
    <property type="project" value="InterPro"/>
</dbReference>
<evidence type="ECO:0000256" key="1">
    <source>
        <dbReference type="ARBA" id="ARBA00022490"/>
    </source>
</evidence>
<reference evidence="6" key="1">
    <citation type="submission" date="2019-12" db="EMBL/GenBank/DDBJ databases">
        <title>Comparative genomics gives insights into the taxonomy of the Azoarcus-Aromatoleum group and reveals separate origins of nif in the plant-associated Azoarcus and non-plant-associated Aromatoleum sub-groups.</title>
        <authorList>
            <person name="Lafos M."/>
            <person name="Maluk M."/>
            <person name="Batista M."/>
            <person name="Junghare M."/>
            <person name="Carmona M."/>
            <person name="Faoro H."/>
            <person name="Cruz L.M."/>
            <person name="Battistoni F."/>
            <person name="De Souza E."/>
            <person name="Pedrosa F."/>
            <person name="Chen W.-M."/>
            <person name="Poole P.S."/>
            <person name="Dixon R.A."/>
            <person name="James E.K."/>
        </authorList>
    </citation>
    <scope>NUCLEOTIDE SEQUENCE</scope>
    <source>
        <strain evidence="6">NSC3</strain>
    </source>
</reference>
<dbReference type="PANTHER" id="PTHR30111:SF1">
    <property type="entry name" value="33 KDA CHAPERONIN"/>
    <property type="match status" value="1"/>
</dbReference>
<accession>A0A972JB57</accession>
<dbReference type="Gene3D" id="3.55.30.10">
    <property type="entry name" value="Hsp33 domain"/>
    <property type="match status" value="1"/>
</dbReference>
<dbReference type="Gene3D" id="3.90.1280.10">
    <property type="entry name" value="HSP33 redox switch-like"/>
    <property type="match status" value="1"/>
</dbReference>
<dbReference type="CDD" id="cd00498">
    <property type="entry name" value="Hsp33"/>
    <property type="match status" value="1"/>
</dbReference>
<keyword evidence="5" id="KW-0676">Redox-active center</keyword>
<keyword evidence="2" id="KW-0862">Zinc</keyword>
<protein>
    <submittedName>
        <fullName evidence="6">Hsp33 family molecular chaperone HslO</fullName>
    </submittedName>
</protein>
<proteinExistence type="predicted"/>
<evidence type="ECO:0000313" key="6">
    <source>
        <dbReference type="EMBL" id="NMG03758.1"/>
    </source>
</evidence>
<dbReference type="InterPro" id="IPR016154">
    <property type="entry name" value="Heat_shock_Hsp33_C"/>
</dbReference>
<dbReference type="Gene3D" id="1.10.287.480">
    <property type="entry name" value="helix hairpin bin"/>
    <property type="match status" value="1"/>
</dbReference>
<evidence type="ECO:0000256" key="5">
    <source>
        <dbReference type="ARBA" id="ARBA00023284"/>
    </source>
</evidence>
<dbReference type="AlphaFoldDB" id="A0A972JB57"/>
<dbReference type="InterPro" id="IPR016153">
    <property type="entry name" value="Heat_shock_Hsp33_N"/>
</dbReference>
<keyword evidence="7" id="KW-1185">Reference proteome</keyword>
<keyword evidence="4" id="KW-0143">Chaperone</keyword>
<dbReference type="GO" id="GO:0044183">
    <property type="term" value="F:protein folding chaperone"/>
    <property type="evidence" value="ECO:0007669"/>
    <property type="project" value="TreeGrafter"/>
</dbReference>
<keyword evidence="3" id="KW-1015">Disulfide bond</keyword>
<dbReference type="Proteomes" id="UP000599523">
    <property type="component" value="Unassembled WGS sequence"/>
</dbReference>
<dbReference type="InterPro" id="IPR023212">
    <property type="entry name" value="Hsp33_helix_hairpin_bin_dom_sf"/>
</dbReference>
<dbReference type="InterPro" id="IPR000397">
    <property type="entry name" value="Heat_shock_Hsp33"/>
</dbReference>
<dbReference type="SUPFAM" id="SSF64397">
    <property type="entry name" value="Hsp33 domain"/>
    <property type="match status" value="1"/>
</dbReference>
<evidence type="ECO:0000313" key="7">
    <source>
        <dbReference type="Proteomes" id="UP000599523"/>
    </source>
</evidence>
<comment type="caution">
    <text evidence="6">The sequence shown here is derived from an EMBL/GenBank/DDBJ whole genome shotgun (WGS) entry which is preliminary data.</text>
</comment>
<dbReference type="PIRSF" id="PIRSF005261">
    <property type="entry name" value="Heat_shock_Hsp33"/>
    <property type="match status" value="1"/>
</dbReference>
<sequence length="297" mass="32577">MSKQTSSYVQRFMLEALDIRGAVVRLDDVWQALQRNRHYPEEVAQLLGQMCAVAAVIAGNLKQPGRLTFQVQGHGPVGLLVVDCSDTLNMRAMARADADTAGRSGLAELIGDGRLQLTLDSPSMREPYISMVPLEGESIADVFEHYLQQSEQQPAGLWLACSPDRAAALFLQKLPGADALDADGWDRVHTLAATVKAEELLGLQADTLLSRLFAEESVRLFDARVVDHDWPREPGKIAAMLRSLGEAEVRQMLAEQGEVVVRDDLSNHAYHFDATDIDALFSEEQGDGVPPQPPTLH</sequence>
<gene>
    <name evidence="6" type="ORF">GPA21_12350</name>
</gene>
<organism evidence="6 7">
    <name type="scientific">Azoarcus taiwanensis</name>
    <dbReference type="NCBI Taxonomy" id="666964"/>
    <lineage>
        <taxon>Bacteria</taxon>
        <taxon>Pseudomonadati</taxon>
        <taxon>Pseudomonadota</taxon>
        <taxon>Betaproteobacteria</taxon>
        <taxon>Rhodocyclales</taxon>
        <taxon>Zoogloeaceae</taxon>
        <taxon>Azoarcus</taxon>
    </lineage>
</organism>
<evidence type="ECO:0000256" key="3">
    <source>
        <dbReference type="ARBA" id="ARBA00023157"/>
    </source>
</evidence>
<dbReference type="GO" id="GO:0042026">
    <property type="term" value="P:protein refolding"/>
    <property type="evidence" value="ECO:0007669"/>
    <property type="project" value="TreeGrafter"/>
</dbReference>
<dbReference type="Pfam" id="PF01430">
    <property type="entry name" value="HSP33"/>
    <property type="match status" value="1"/>
</dbReference>
<dbReference type="PANTHER" id="PTHR30111">
    <property type="entry name" value="33 KDA CHAPERONIN"/>
    <property type="match status" value="1"/>
</dbReference>